<accession>A0A975TCC4</accession>
<dbReference type="GO" id="GO:0000155">
    <property type="term" value="F:phosphorelay sensor kinase activity"/>
    <property type="evidence" value="ECO:0007669"/>
    <property type="project" value="InterPro"/>
</dbReference>
<dbReference type="InterPro" id="IPR036097">
    <property type="entry name" value="HisK_dim/P_sf"/>
</dbReference>
<feature type="domain" description="Histidine kinase" evidence="9">
    <location>
        <begin position="1553"/>
        <end position="1811"/>
    </location>
</feature>
<dbReference type="SUPFAM" id="SSF55781">
    <property type="entry name" value="GAF domain-like"/>
    <property type="match status" value="1"/>
</dbReference>
<dbReference type="Gene3D" id="3.40.50.300">
    <property type="entry name" value="P-loop containing nucleotide triphosphate hydrolases"/>
    <property type="match status" value="1"/>
</dbReference>
<dbReference type="Gene3D" id="3.30.450.40">
    <property type="match status" value="1"/>
</dbReference>
<dbReference type="GO" id="GO:0004674">
    <property type="term" value="F:protein serine/threonine kinase activity"/>
    <property type="evidence" value="ECO:0007669"/>
    <property type="project" value="UniProtKB-KW"/>
</dbReference>
<dbReference type="SMART" id="SM00065">
    <property type="entry name" value="GAF"/>
    <property type="match status" value="1"/>
</dbReference>
<dbReference type="Gene3D" id="3.30.200.20">
    <property type="entry name" value="Phosphorylase Kinase, domain 1"/>
    <property type="match status" value="1"/>
</dbReference>
<keyword evidence="3" id="KW-0597">Phosphoprotein</keyword>
<dbReference type="Gene3D" id="1.10.287.130">
    <property type="match status" value="1"/>
</dbReference>
<dbReference type="Pfam" id="PF01590">
    <property type="entry name" value="GAF"/>
    <property type="match status" value="1"/>
</dbReference>
<feature type="transmembrane region" description="Helical" evidence="7">
    <location>
        <begin position="927"/>
        <end position="947"/>
    </location>
</feature>
<dbReference type="EC" id="2.7.13.3" evidence="2"/>
<dbReference type="Gene3D" id="3.30.565.10">
    <property type="entry name" value="Histidine kinase-like ATPase, C-terminal domain"/>
    <property type="match status" value="1"/>
</dbReference>
<dbReference type="PRINTS" id="PR00344">
    <property type="entry name" value="BCTRLSENSOR"/>
</dbReference>
<dbReference type="Proteomes" id="UP000683511">
    <property type="component" value="Chromosome"/>
</dbReference>
<dbReference type="InterPro" id="IPR011009">
    <property type="entry name" value="Kinase-like_dom_sf"/>
</dbReference>
<evidence type="ECO:0000256" key="1">
    <source>
        <dbReference type="ARBA" id="ARBA00000085"/>
    </source>
</evidence>
<feature type="transmembrane region" description="Helical" evidence="7">
    <location>
        <begin position="959"/>
        <end position="979"/>
    </location>
</feature>
<dbReference type="KEGG" id="rsin:B6N60_04570"/>
<dbReference type="InterPro" id="IPR008271">
    <property type="entry name" value="Ser/Thr_kinase_AS"/>
</dbReference>
<evidence type="ECO:0000256" key="2">
    <source>
        <dbReference type="ARBA" id="ARBA00012438"/>
    </source>
</evidence>
<dbReference type="InterPro" id="IPR003018">
    <property type="entry name" value="GAF"/>
</dbReference>
<dbReference type="InterPro" id="IPR053159">
    <property type="entry name" value="Hybrid_Histidine_Kinase"/>
</dbReference>
<evidence type="ECO:0000259" key="9">
    <source>
        <dbReference type="PROSITE" id="PS50109"/>
    </source>
</evidence>
<evidence type="ECO:0000313" key="11">
    <source>
        <dbReference type="Proteomes" id="UP000683511"/>
    </source>
</evidence>
<name>A0A975TCC4_9NOST</name>
<reference evidence="10" key="1">
    <citation type="submission" date="2017-04" db="EMBL/GenBank/DDBJ databases">
        <title>Genome deletions in a multicellular cyanobacterial endosymbiont for morphological adaptation in marine diatoms.</title>
        <authorList>
            <person name="Wang Y."/>
            <person name="Gao H."/>
            <person name="Li R."/>
            <person name="Xu X."/>
        </authorList>
    </citation>
    <scope>NUCLEOTIDE SEQUENCE</scope>
    <source>
        <strain evidence="10">FACHB 800</strain>
    </source>
</reference>
<dbReference type="CDD" id="cd14014">
    <property type="entry name" value="STKc_PknB_like"/>
    <property type="match status" value="1"/>
</dbReference>
<evidence type="ECO:0000256" key="6">
    <source>
        <dbReference type="SAM" id="Coils"/>
    </source>
</evidence>
<dbReference type="PROSITE" id="PS00108">
    <property type="entry name" value="PROTEIN_KINASE_ST"/>
    <property type="match status" value="1"/>
</dbReference>
<dbReference type="InterPro" id="IPR000719">
    <property type="entry name" value="Prot_kinase_dom"/>
</dbReference>
<dbReference type="Gene3D" id="1.10.510.10">
    <property type="entry name" value="Transferase(Phosphotransferase) domain 1"/>
    <property type="match status" value="1"/>
</dbReference>
<dbReference type="PANTHER" id="PTHR43642">
    <property type="entry name" value="HYBRID SIGNAL TRANSDUCTION HISTIDINE KINASE G"/>
    <property type="match status" value="1"/>
</dbReference>
<dbReference type="Pfam" id="PF02518">
    <property type="entry name" value="HATPase_c"/>
    <property type="match status" value="1"/>
</dbReference>
<dbReference type="InterPro" id="IPR036890">
    <property type="entry name" value="HATPase_C_sf"/>
</dbReference>
<dbReference type="CDD" id="cd00082">
    <property type="entry name" value="HisKA"/>
    <property type="match status" value="1"/>
</dbReference>
<dbReference type="GO" id="GO:0005524">
    <property type="term" value="F:ATP binding"/>
    <property type="evidence" value="ECO:0007669"/>
    <property type="project" value="InterPro"/>
</dbReference>
<feature type="domain" description="Protein kinase" evidence="8">
    <location>
        <begin position="14"/>
        <end position="274"/>
    </location>
</feature>
<dbReference type="PROSITE" id="PS50011">
    <property type="entry name" value="PROTEIN_KINASE_DOM"/>
    <property type="match status" value="1"/>
</dbReference>
<keyword evidence="10" id="KW-0723">Serine/threonine-protein kinase</keyword>
<dbReference type="SUPFAM" id="SSF47384">
    <property type="entry name" value="Homodimeric domain of signal transducing histidine kinase"/>
    <property type="match status" value="1"/>
</dbReference>
<dbReference type="EMBL" id="CP021056">
    <property type="protein sequence ID" value="QXE25850.1"/>
    <property type="molecule type" value="Genomic_DNA"/>
</dbReference>
<dbReference type="InterPro" id="IPR029016">
    <property type="entry name" value="GAF-like_dom_sf"/>
</dbReference>
<keyword evidence="4 10" id="KW-0418">Kinase</keyword>
<dbReference type="RefSeq" id="WP_190608467.1">
    <property type="nucleotide sequence ID" value="NZ_CP021056.1"/>
</dbReference>
<dbReference type="InterPro" id="IPR003661">
    <property type="entry name" value="HisK_dim/P_dom"/>
</dbReference>
<sequence>MIDTSISAPTIPGYRITELIKVSTKTSIYRGIQEDTENPVIIKIINAEYPHFSDLIGLKNQLSLTQNISHPNIIKTYKLEQYRKGYALILEDFGGITLNQYANSQPLSLDDFFYIAIEITYALECLYKNRIIHKDIKPKNILINPKNKQIKIIDFSISSVLPKEIAEIKPVNVLAGTLAYMAPEQTGRMNRGIDYRTDYYSLGVTFYELLTGHLPFDNRNPLELIYCHLAKKPKNPREYHPEIPPPVAEIILKLMSKTAEERYQTARGIRHDLELCQEMWLHQGEIRQFKLAQKDRSDRFLIPEKLYGREAEVTALLSAFDNVSQGHKELMLVAGFSGIGKTAVVQEVHKPIARQNGYFIAGKYDQFQRNIPFSALLQAFRGLIKQLLTESTFQLLDWKNKILSALGNQGQVIIDVIPELEKIIDKQPPVPELAGNAAQNRFNLLFNQFIQIFATAEHPLVIFLDDLQWVDTASLKLIQLLMSEAETKYLLLIGAYRDNEVDTGHPLMMALNQLHQLPTVINQISLPPLAANHLQHLLSDTLACQPSQITELTELVLQTTQGNPFFTTQLLKSLHEEGLITYDFYLGHWQCNIEETKALYQNDDVVQFLTTQLNKLPQSTQNILKIAACLGNEFDAHTLAIVCETSPINTASDLWPALQEGLIIPQNDNYKLFTDANIQLADIGNIPVDLKTELEIDVCEELNVRYKFLHDRVQQAAYSLIPELEKKHTHLKIGQLLFSHTQSSELTENIFEIVNQLNMGVDLITNQNEKNQLSKLNLIAGRKAKSATAYEAAVRYFQVGLKLLSGDSWQKQYELTLDLYVEAVEAEYLNINFEQAAIYIDTVKVNAKSLLDSIKVYELKMQMYMAQLQMQLAIDTGLQLLAILGIDLETGLPANLNNLNIEDLINLPTLKEADKLAAMRMLIRMSAAAYFVNPGLVLPIIYTMIHISVKYGNSSASAYAYVVYGLLLCGALSDINGGYRYGQLALNLLEKFDARDIKFKVLFFWYSTIRCWKKHIRESILPLQENVRSGLEVGDLEYVGYCSTNHYFNLLFAGENLNQVFQLLEQYTALMEQLKQQWSVDNQKMWKQLVLNLLEPTPENGKLQGVFVNHELLTNFIETNNYNSLFNFYLAQLILFYLFNQPKAAVNSAKLGKPYTASVTGQILVSQHNFYYSLSLLAEYPQLSPQEQEAQIQEILANQAEMKMWAEHAPMNYQHKYDLIAAELAKLSGDSWQAVELYEQAIAGARANKYLQEEAIANELAALFFLASGKMKIAQTYLIDAYYCYLNWGAKAKVELLETSYPQLLAPIFTQKQLNWHNPHASTVISNGTSDSSHVFNMLDVETVTKAALAISSEIHLDKLIQTLMQVILENVGAQKAGLILSQGGELILVAHCIHEQVCTLQRTALQTSQEVPVSIINYVAHTQEHVFINDARIDQNFGIDPYIQQEKPKSILCNPIIKQGKLIGIVYLENNLTVGAFTPERLQVLKMLAAQAAISLENAQLYANLEEKVEQRTQELNEKNLRLKQAFGELKRTQTQLIQTEKMSSLGQMVAGIAHEINNPVNFIYGNIDPAHHYINSLLDLLALYEQEYPHPSAKIQAMKEDIDLEFLIVDLQKILTSMRSGADRICNIVVSLRNFSRLDEAQMKSVDIHQGIDSTLLILQHRLQPRIDLPGIEIIKEYSELPLVECYAGQLNQALMNIISNAIDALIQRDEERSPAEIQAQPSQIRIRTQVKNQQFVRIMIKDNGPGVKEEERARLFDPFFTTKPIGQGTGLGLAISYQIVVEQHGGNIECISSPGKGAEFVIDIPWRQRT</sequence>
<evidence type="ECO:0000256" key="3">
    <source>
        <dbReference type="ARBA" id="ARBA00022553"/>
    </source>
</evidence>
<keyword evidence="6" id="KW-0175">Coiled coil</keyword>
<evidence type="ECO:0000256" key="5">
    <source>
        <dbReference type="ARBA" id="ARBA00023012"/>
    </source>
</evidence>
<protein>
    <recommendedName>
        <fullName evidence="2">histidine kinase</fullName>
        <ecNumber evidence="2">2.7.13.3</ecNumber>
    </recommendedName>
</protein>
<dbReference type="InterPro" id="IPR041664">
    <property type="entry name" value="AAA_16"/>
</dbReference>
<comment type="catalytic activity">
    <reaction evidence="1">
        <text>ATP + protein L-histidine = ADP + protein N-phospho-L-histidine.</text>
        <dbReference type="EC" id="2.7.13.3"/>
    </reaction>
</comment>
<dbReference type="Pfam" id="PF13191">
    <property type="entry name" value="AAA_16"/>
    <property type="match status" value="1"/>
</dbReference>
<dbReference type="SUPFAM" id="SSF52540">
    <property type="entry name" value="P-loop containing nucleoside triphosphate hydrolases"/>
    <property type="match status" value="1"/>
</dbReference>
<keyword evidence="7" id="KW-0472">Membrane</keyword>
<organism evidence="10 11">
    <name type="scientific">Richelia sinica FACHB-800</name>
    <dbReference type="NCBI Taxonomy" id="1357546"/>
    <lineage>
        <taxon>Bacteria</taxon>
        <taxon>Bacillati</taxon>
        <taxon>Cyanobacteriota</taxon>
        <taxon>Cyanophyceae</taxon>
        <taxon>Nostocales</taxon>
        <taxon>Nostocaceae</taxon>
        <taxon>Richelia</taxon>
    </lineage>
</organism>
<dbReference type="InterPro" id="IPR004358">
    <property type="entry name" value="Sig_transdc_His_kin-like_C"/>
</dbReference>
<dbReference type="SUPFAM" id="SSF56112">
    <property type="entry name" value="Protein kinase-like (PK-like)"/>
    <property type="match status" value="1"/>
</dbReference>
<evidence type="ECO:0000256" key="4">
    <source>
        <dbReference type="ARBA" id="ARBA00022777"/>
    </source>
</evidence>
<evidence type="ECO:0000313" key="10">
    <source>
        <dbReference type="EMBL" id="QXE25850.1"/>
    </source>
</evidence>
<proteinExistence type="predicted"/>
<feature type="coiled-coil region" evidence="6">
    <location>
        <begin position="1503"/>
        <end position="1537"/>
    </location>
</feature>
<gene>
    <name evidence="10" type="ORF">B6N60_04570</name>
</gene>
<keyword evidence="7" id="KW-0812">Transmembrane</keyword>
<dbReference type="SMART" id="SM00220">
    <property type="entry name" value="S_TKc"/>
    <property type="match status" value="1"/>
</dbReference>
<evidence type="ECO:0000256" key="7">
    <source>
        <dbReference type="SAM" id="Phobius"/>
    </source>
</evidence>
<keyword evidence="5" id="KW-0902">Two-component regulatory system</keyword>
<dbReference type="PANTHER" id="PTHR43642:SF1">
    <property type="entry name" value="HYBRID SIGNAL TRANSDUCTION HISTIDINE KINASE G"/>
    <property type="match status" value="1"/>
</dbReference>
<dbReference type="PROSITE" id="PS50109">
    <property type="entry name" value="HIS_KIN"/>
    <property type="match status" value="1"/>
</dbReference>
<dbReference type="InterPro" id="IPR027417">
    <property type="entry name" value="P-loop_NTPase"/>
</dbReference>
<dbReference type="SUPFAM" id="SSF55874">
    <property type="entry name" value="ATPase domain of HSP90 chaperone/DNA topoisomerase II/histidine kinase"/>
    <property type="match status" value="1"/>
</dbReference>
<dbReference type="InterPro" id="IPR005467">
    <property type="entry name" value="His_kinase_dom"/>
</dbReference>
<dbReference type="SMART" id="SM00387">
    <property type="entry name" value="HATPase_c"/>
    <property type="match status" value="1"/>
</dbReference>
<keyword evidence="4 10" id="KW-0808">Transferase</keyword>
<keyword evidence="11" id="KW-1185">Reference proteome</keyword>
<keyword evidence="7" id="KW-1133">Transmembrane helix</keyword>
<evidence type="ECO:0000259" key="8">
    <source>
        <dbReference type="PROSITE" id="PS50011"/>
    </source>
</evidence>
<dbReference type="Pfam" id="PF00069">
    <property type="entry name" value="Pkinase"/>
    <property type="match status" value="1"/>
</dbReference>
<dbReference type="InterPro" id="IPR003594">
    <property type="entry name" value="HATPase_dom"/>
</dbReference>